<dbReference type="CDD" id="cd00371">
    <property type="entry name" value="HMA"/>
    <property type="match status" value="1"/>
</dbReference>
<gene>
    <name evidence="3" type="ORF">ABDK96_11605</name>
</gene>
<evidence type="ECO:0000256" key="1">
    <source>
        <dbReference type="ARBA" id="ARBA00022723"/>
    </source>
</evidence>
<sequence length="109" mass="10727">MENTTRTPLPMATTGCACCAPTPDTTSAAGQEVAGAAGTPAGASTYRVEGMTCGHCVASVMEEVSALDGVTAVDVDLVANGVTTVTATGPVSSNTVRSAIKEAGYTPTD</sequence>
<organism evidence="3 4">
    <name type="scientific">Citricoccus nitrophenolicus</name>
    <dbReference type="NCBI Taxonomy" id="863575"/>
    <lineage>
        <taxon>Bacteria</taxon>
        <taxon>Bacillati</taxon>
        <taxon>Actinomycetota</taxon>
        <taxon>Actinomycetes</taxon>
        <taxon>Micrococcales</taxon>
        <taxon>Micrococcaceae</taxon>
        <taxon>Citricoccus</taxon>
    </lineage>
</organism>
<dbReference type="RefSeq" id="WP_347920943.1">
    <property type="nucleotide sequence ID" value="NZ_JBDXMX010000004.1"/>
</dbReference>
<dbReference type="PROSITE" id="PS50846">
    <property type="entry name" value="HMA_2"/>
    <property type="match status" value="1"/>
</dbReference>
<protein>
    <submittedName>
        <fullName evidence="3">Heavy-metal-associated domain-containing protein</fullName>
    </submittedName>
</protein>
<dbReference type="Pfam" id="PF00403">
    <property type="entry name" value="HMA"/>
    <property type="match status" value="1"/>
</dbReference>
<name>A0ABV0IJI9_9MICC</name>
<evidence type="ECO:0000313" key="4">
    <source>
        <dbReference type="Proteomes" id="UP001484097"/>
    </source>
</evidence>
<dbReference type="PROSITE" id="PS01047">
    <property type="entry name" value="HMA_1"/>
    <property type="match status" value="1"/>
</dbReference>
<dbReference type="Gene3D" id="3.30.70.100">
    <property type="match status" value="1"/>
</dbReference>
<evidence type="ECO:0000313" key="3">
    <source>
        <dbReference type="EMBL" id="MEO9248328.1"/>
    </source>
</evidence>
<dbReference type="PRINTS" id="PR00944">
    <property type="entry name" value="CUEXPORT"/>
</dbReference>
<dbReference type="EMBL" id="JBDXMX010000004">
    <property type="protein sequence ID" value="MEO9248328.1"/>
    <property type="molecule type" value="Genomic_DNA"/>
</dbReference>
<feature type="domain" description="HMA" evidence="2">
    <location>
        <begin position="42"/>
        <end position="108"/>
    </location>
</feature>
<evidence type="ECO:0000259" key="2">
    <source>
        <dbReference type="PROSITE" id="PS50846"/>
    </source>
</evidence>
<dbReference type="SUPFAM" id="SSF55008">
    <property type="entry name" value="HMA, heavy metal-associated domain"/>
    <property type="match status" value="1"/>
</dbReference>
<dbReference type="InterPro" id="IPR006121">
    <property type="entry name" value="HMA_dom"/>
</dbReference>
<dbReference type="InterPro" id="IPR017969">
    <property type="entry name" value="Heavy-metal-associated_CS"/>
</dbReference>
<dbReference type="PROSITE" id="PS51257">
    <property type="entry name" value="PROKAR_LIPOPROTEIN"/>
    <property type="match status" value="1"/>
</dbReference>
<accession>A0ABV0IJI9</accession>
<proteinExistence type="predicted"/>
<dbReference type="InterPro" id="IPR036163">
    <property type="entry name" value="HMA_dom_sf"/>
</dbReference>
<keyword evidence="1" id="KW-0479">Metal-binding</keyword>
<comment type="caution">
    <text evidence="3">The sequence shown here is derived from an EMBL/GenBank/DDBJ whole genome shotgun (WGS) entry which is preliminary data.</text>
</comment>
<reference evidence="3 4" key="1">
    <citation type="submission" date="2024-05" db="EMBL/GenBank/DDBJ databases">
        <authorList>
            <person name="Yi C."/>
        </authorList>
    </citation>
    <scope>NUCLEOTIDE SEQUENCE [LARGE SCALE GENOMIC DNA]</scope>
    <source>
        <strain evidence="3 4">XS13</strain>
    </source>
</reference>
<keyword evidence="4" id="KW-1185">Reference proteome</keyword>
<dbReference type="Proteomes" id="UP001484097">
    <property type="component" value="Unassembled WGS sequence"/>
</dbReference>
<dbReference type="InterPro" id="IPR000428">
    <property type="entry name" value="Cu-bd"/>
</dbReference>